<dbReference type="SUPFAM" id="SSF52096">
    <property type="entry name" value="ClpP/crotonase"/>
    <property type="match status" value="1"/>
</dbReference>
<dbReference type="InterPro" id="IPR018376">
    <property type="entry name" value="Enoyl-CoA_hyd/isom_CS"/>
</dbReference>
<dbReference type="Gene3D" id="1.10.12.10">
    <property type="entry name" value="Lyase 2-enoyl-coa Hydratase, Chain A, domain 2"/>
    <property type="match status" value="1"/>
</dbReference>
<comment type="similarity">
    <text evidence="1 5">Belongs to the enoyl-CoA hydratase/isomerase family.</text>
</comment>
<dbReference type="Pfam" id="PF00378">
    <property type="entry name" value="ECH_1"/>
    <property type="match status" value="1"/>
</dbReference>
<reference evidence="6 7" key="1">
    <citation type="submission" date="2021-03" db="EMBL/GenBank/DDBJ databases">
        <title>Sequencing the genomes of 1000 actinobacteria strains.</title>
        <authorList>
            <person name="Klenk H.-P."/>
        </authorList>
    </citation>
    <scope>NUCLEOTIDE SEQUENCE [LARGE SCALE GENOMIC DNA]</scope>
    <source>
        <strain evidence="6 7">DSM 45256</strain>
    </source>
</reference>
<comment type="catalytic activity">
    <reaction evidence="4">
        <text>a 4-saturated-(3S)-3-hydroxyacyl-CoA = a (3E)-enoyl-CoA + H2O</text>
        <dbReference type="Rhea" id="RHEA:20724"/>
        <dbReference type="ChEBI" id="CHEBI:15377"/>
        <dbReference type="ChEBI" id="CHEBI:58521"/>
        <dbReference type="ChEBI" id="CHEBI:137480"/>
        <dbReference type="EC" id="4.2.1.17"/>
    </reaction>
</comment>
<keyword evidence="2 6" id="KW-0456">Lyase</keyword>
<accession>A0ABS4VVQ6</accession>
<dbReference type="InterPro" id="IPR014748">
    <property type="entry name" value="Enoyl-CoA_hydra_C"/>
</dbReference>
<proteinExistence type="inferred from homology"/>
<sequence>MSSSDRGSSASNLRVEKHEVDDGRLTVAVLTIDDPARLNAMGRAFWPELRAALTALETDGRTRAVIITGAGTKAFSAGGDIASFAELTDVTAKRAFQQDCMRSFAAVEESPLPVIAAVNGYAMGGGCELALACDVVVASDTAVFGMPESAVGLVPGFGVLRAPSVIGRHWTKLLMFSGERVDAATAMQIGLVQKVVPAAELMDTAHRMAGRIAGMAPLALATGKNLVNRGVDRGEWDHSTAALTTLHGTADAAEGIAAFVGKRAPRFEGR</sequence>
<protein>
    <submittedName>
        <fullName evidence="6">Enoyl-CoA hydratase</fullName>
        <ecNumber evidence="6">4.2.1.17</ecNumber>
    </submittedName>
</protein>
<dbReference type="EC" id="4.2.1.17" evidence="6"/>
<dbReference type="GO" id="GO:0004300">
    <property type="term" value="F:enoyl-CoA hydratase activity"/>
    <property type="evidence" value="ECO:0007669"/>
    <property type="project" value="UniProtKB-EC"/>
</dbReference>
<keyword evidence="7" id="KW-1185">Reference proteome</keyword>
<gene>
    <name evidence="6" type="ORF">JOF36_003504</name>
</gene>
<comment type="catalytic activity">
    <reaction evidence="3">
        <text>a (3S)-3-hydroxyacyl-CoA = a (2E)-enoyl-CoA + H2O</text>
        <dbReference type="Rhea" id="RHEA:16105"/>
        <dbReference type="ChEBI" id="CHEBI:15377"/>
        <dbReference type="ChEBI" id="CHEBI:57318"/>
        <dbReference type="ChEBI" id="CHEBI:58856"/>
        <dbReference type="EC" id="4.2.1.17"/>
    </reaction>
</comment>
<evidence type="ECO:0000256" key="5">
    <source>
        <dbReference type="RuleBase" id="RU003707"/>
    </source>
</evidence>
<evidence type="ECO:0000313" key="6">
    <source>
        <dbReference type="EMBL" id="MBP2367808.1"/>
    </source>
</evidence>
<evidence type="ECO:0000256" key="3">
    <source>
        <dbReference type="ARBA" id="ARBA00023709"/>
    </source>
</evidence>
<dbReference type="InterPro" id="IPR029045">
    <property type="entry name" value="ClpP/crotonase-like_dom_sf"/>
</dbReference>
<evidence type="ECO:0000256" key="2">
    <source>
        <dbReference type="ARBA" id="ARBA00023239"/>
    </source>
</evidence>
<comment type="caution">
    <text evidence="6">The sequence shown here is derived from an EMBL/GenBank/DDBJ whole genome shotgun (WGS) entry which is preliminary data.</text>
</comment>
<dbReference type="EMBL" id="JAGINU010000001">
    <property type="protein sequence ID" value="MBP2367808.1"/>
    <property type="molecule type" value="Genomic_DNA"/>
</dbReference>
<evidence type="ECO:0000256" key="4">
    <source>
        <dbReference type="ARBA" id="ARBA00023717"/>
    </source>
</evidence>
<evidence type="ECO:0000256" key="1">
    <source>
        <dbReference type="ARBA" id="ARBA00005254"/>
    </source>
</evidence>
<dbReference type="PROSITE" id="PS00166">
    <property type="entry name" value="ENOYL_COA_HYDRATASE"/>
    <property type="match status" value="1"/>
</dbReference>
<organism evidence="6 7">
    <name type="scientific">Pseudonocardia parietis</name>
    <dbReference type="NCBI Taxonomy" id="570936"/>
    <lineage>
        <taxon>Bacteria</taxon>
        <taxon>Bacillati</taxon>
        <taxon>Actinomycetota</taxon>
        <taxon>Actinomycetes</taxon>
        <taxon>Pseudonocardiales</taxon>
        <taxon>Pseudonocardiaceae</taxon>
        <taxon>Pseudonocardia</taxon>
    </lineage>
</organism>
<dbReference type="PANTHER" id="PTHR11941:SF54">
    <property type="entry name" value="ENOYL-COA HYDRATASE, MITOCHONDRIAL"/>
    <property type="match status" value="1"/>
</dbReference>
<dbReference type="InterPro" id="IPR001753">
    <property type="entry name" value="Enoyl-CoA_hydra/iso"/>
</dbReference>
<dbReference type="RefSeq" id="WP_210027989.1">
    <property type="nucleotide sequence ID" value="NZ_JAGINU010000001.1"/>
</dbReference>
<dbReference type="PANTHER" id="PTHR11941">
    <property type="entry name" value="ENOYL-COA HYDRATASE-RELATED"/>
    <property type="match status" value="1"/>
</dbReference>
<dbReference type="CDD" id="cd06558">
    <property type="entry name" value="crotonase-like"/>
    <property type="match status" value="1"/>
</dbReference>
<dbReference type="Gene3D" id="3.90.226.10">
    <property type="entry name" value="2-enoyl-CoA Hydratase, Chain A, domain 1"/>
    <property type="match status" value="1"/>
</dbReference>
<evidence type="ECO:0000313" key="7">
    <source>
        <dbReference type="Proteomes" id="UP001519295"/>
    </source>
</evidence>
<name>A0ABS4VVQ6_9PSEU</name>
<dbReference type="Proteomes" id="UP001519295">
    <property type="component" value="Unassembled WGS sequence"/>
</dbReference>